<evidence type="ECO:0000313" key="1">
    <source>
        <dbReference type="EMBL" id="KAL0129960.1"/>
    </source>
</evidence>
<sequence>MQDQQNYHANGKYAHRAGFRNALATFLPTSSFQPHQTVQPFVGFGSPSLSFSLSLPLPLPPSHLFLSLFLSAFNYFTSTEYTPSYETLCVERAING</sequence>
<protein>
    <submittedName>
        <fullName evidence="1">Uncharacterized protein</fullName>
    </submittedName>
</protein>
<reference evidence="1 2" key="1">
    <citation type="submission" date="2023-03" db="EMBL/GenBank/DDBJ databases">
        <title>High recombination rates correlate with genetic variation in Cardiocondyla obscurior ants.</title>
        <authorList>
            <person name="Errbii M."/>
        </authorList>
    </citation>
    <scope>NUCLEOTIDE SEQUENCE [LARGE SCALE GENOMIC DNA]</scope>
    <source>
        <strain evidence="1">Alpha-2009</strain>
        <tissue evidence="1">Whole body</tissue>
    </source>
</reference>
<proteinExistence type="predicted"/>
<accession>A0AAW2GRP7</accession>
<gene>
    <name evidence="1" type="ORF">PUN28_001905</name>
</gene>
<name>A0AAW2GRP7_9HYME</name>
<keyword evidence="2" id="KW-1185">Reference proteome</keyword>
<evidence type="ECO:0000313" key="2">
    <source>
        <dbReference type="Proteomes" id="UP001430953"/>
    </source>
</evidence>
<comment type="caution">
    <text evidence="1">The sequence shown here is derived from an EMBL/GenBank/DDBJ whole genome shotgun (WGS) entry which is preliminary data.</text>
</comment>
<dbReference type="AlphaFoldDB" id="A0AAW2GRP7"/>
<organism evidence="1 2">
    <name type="scientific">Cardiocondyla obscurior</name>
    <dbReference type="NCBI Taxonomy" id="286306"/>
    <lineage>
        <taxon>Eukaryota</taxon>
        <taxon>Metazoa</taxon>
        <taxon>Ecdysozoa</taxon>
        <taxon>Arthropoda</taxon>
        <taxon>Hexapoda</taxon>
        <taxon>Insecta</taxon>
        <taxon>Pterygota</taxon>
        <taxon>Neoptera</taxon>
        <taxon>Endopterygota</taxon>
        <taxon>Hymenoptera</taxon>
        <taxon>Apocrita</taxon>
        <taxon>Aculeata</taxon>
        <taxon>Formicoidea</taxon>
        <taxon>Formicidae</taxon>
        <taxon>Myrmicinae</taxon>
        <taxon>Cardiocondyla</taxon>
    </lineage>
</organism>
<dbReference type="Proteomes" id="UP001430953">
    <property type="component" value="Unassembled WGS sequence"/>
</dbReference>
<dbReference type="EMBL" id="JADYXP020000002">
    <property type="protein sequence ID" value="KAL0129960.1"/>
    <property type="molecule type" value="Genomic_DNA"/>
</dbReference>